<keyword evidence="2" id="KW-1185">Reference proteome</keyword>
<dbReference type="EMBL" id="MTYJ01000291">
    <property type="protein sequence ID" value="OWA52898.1"/>
    <property type="molecule type" value="Genomic_DNA"/>
</dbReference>
<gene>
    <name evidence="1" type="ORF">BV898_17339</name>
</gene>
<organism evidence="1 2">
    <name type="scientific">Hypsibius exemplaris</name>
    <name type="common">Freshwater tardigrade</name>
    <dbReference type="NCBI Taxonomy" id="2072580"/>
    <lineage>
        <taxon>Eukaryota</taxon>
        <taxon>Metazoa</taxon>
        <taxon>Ecdysozoa</taxon>
        <taxon>Tardigrada</taxon>
        <taxon>Eutardigrada</taxon>
        <taxon>Parachela</taxon>
        <taxon>Hypsibioidea</taxon>
        <taxon>Hypsibiidae</taxon>
        <taxon>Hypsibius</taxon>
    </lineage>
</organism>
<dbReference type="OrthoDB" id="5835829at2759"/>
<reference evidence="2" key="1">
    <citation type="submission" date="2017-01" db="EMBL/GenBank/DDBJ databases">
        <title>Comparative genomics of anhydrobiosis in the tardigrade Hypsibius dujardini.</title>
        <authorList>
            <person name="Yoshida Y."/>
            <person name="Koutsovoulos G."/>
            <person name="Laetsch D."/>
            <person name="Stevens L."/>
            <person name="Kumar S."/>
            <person name="Horikawa D."/>
            <person name="Ishino K."/>
            <person name="Komine S."/>
            <person name="Tomita M."/>
            <person name="Blaxter M."/>
            <person name="Arakawa K."/>
        </authorList>
    </citation>
    <scope>NUCLEOTIDE SEQUENCE [LARGE SCALE GENOMIC DNA]</scope>
    <source>
        <strain evidence="2">Z151</strain>
    </source>
</reference>
<name>A0A9X6NHH5_HYPEX</name>
<dbReference type="SUPFAM" id="SSF53756">
    <property type="entry name" value="UDP-Glycosyltransferase/glycogen phosphorylase"/>
    <property type="match status" value="1"/>
</dbReference>
<evidence type="ECO:0000313" key="2">
    <source>
        <dbReference type="Proteomes" id="UP000192578"/>
    </source>
</evidence>
<proteinExistence type="predicted"/>
<sequence length="112" mass="12352">MSSNVRKHILLLPFPAYGHVIPLLEFGRKIYRHHDVTLAVSSCIVKDLKQRELISDADFPIVAIPDGFTGFEGLNRQNWVDSHTLALPAIADLLRAIPITQQPSTLPGDGSV</sequence>
<dbReference type="Proteomes" id="UP000192578">
    <property type="component" value="Unassembled WGS sequence"/>
</dbReference>
<dbReference type="AlphaFoldDB" id="A0A9X6NHH5"/>
<accession>A0A9X6NHH5</accession>
<dbReference type="Gene3D" id="3.40.50.2000">
    <property type="entry name" value="Glycogen Phosphorylase B"/>
    <property type="match status" value="1"/>
</dbReference>
<evidence type="ECO:0000313" key="1">
    <source>
        <dbReference type="EMBL" id="OWA52898.1"/>
    </source>
</evidence>
<comment type="caution">
    <text evidence="1">The sequence shown here is derived from an EMBL/GenBank/DDBJ whole genome shotgun (WGS) entry which is preliminary data.</text>
</comment>
<protein>
    <submittedName>
        <fullName evidence="1">Uncharacterized protein</fullName>
    </submittedName>
</protein>